<organism evidence="6 7">
    <name type="scientific">Candidatus Methanoperedens nitratireducens</name>
    <dbReference type="NCBI Taxonomy" id="1392998"/>
    <lineage>
        <taxon>Archaea</taxon>
        <taxon>Methanobacteriati</taxon>
        <taxon>Methanobacteriota</taxon>
        <taxon>Stenosarchaea group</taxon>
        <taxon>Methanomicrobia</taxon>
        <taxon>Methanosarcinales</taxon>
        <taxon>ANME-2 cluster</taxon>
        <taxon>Candidatus Methanoperedentaceae</taxon>
        <taxon>Candidatus Methanoperedens</taxon>
    </lineage>
</organism>
<dbReference type="EMBL" id="FZMP01000112">
    <property type="protein sequence ID" value="SNQ60690.1"/>
    <property type="molecule type" value="Genomic_DNA"/>
</dbReference>
<evidence type="ECO:0000256" key="1">
    <source>
        <dbReference type="ARBA" id="ARBA00007594"/>
    </source>
</evidence>
<dbReference type="GO" id="GO:0000463">
    <property type="term" value="P:maturation of LSU-rRNA from tricistronic rRNA transcript (SSU-rRNA, 5.8S rRNA, LSU-rRNA)"/>
    <property type="evidence" value="ECO:0007669"/>
    <property type="project" value="TreeGrafter"/>
</dbReference>
<dbReference type="PROSITE" id="PS00634">
    <property type="entry name" value="RIBOSOMAL_L30"/>
    <property type="match status" value="1"/>
</dbReference>
<evidence type="ECO:0000313" key="7">
    <source>
        <dbReference type="Proteomes" id="UP000218615"/>
    </source>
</evidence>
<evidence type="ECO:0000259" key="5">
    <source>
        <dbReference type="Pfam" id="PF00327"/>
    </source>
</evidence>
<dbReference type="GO" id="GO:0006412">
    <property type="term" value="P:translation"/>
    <property type="evidence" value="ECO:0007669"/>
    <property type="project" value="UniProtKB-UniRule"/>
</dbReference>
<dbReference type="AlphaFoldDB" id="A0A284VN26"/>
<dbReference type="PANTHER" id="PTHR11524">
    <property type="entry name" value="60S RIBOSOMAL PROTEIN L7"/>
    <property type="match status" value="1"/>
</dbReference>
<dbReference type="SUPFAM" id="SSF55129">
    <property type="entry name" value="Ribosomal protein L30p/L7e"/>
    <property type="match status" value="1"/>
</dbReference>
<dbReference type="InterPro" id="IPR005997">
    <property type="entry name" value="Ribosomal_uL30_arc"/>
</dbReference>
<keyword evidence="7" id="KW-1185">Reference proteome</keyword>
<dbReference type="GO" id="GO:0003723">
    <property type="term" value="F:RNA binding"/>
    <property type="evidence" value="ECO:0007669"/>
    <property type="project" value="TreeGrafter"/>
</dbReference>
<dbReference type="NCBIfam" id="TIGR01309">
    <property type="entry name" value="uL30_arch"/>
    <property type="match status" value="1"/>
</dbReference>
<protein>
    <recommendedName>
        <fullName evidence="4">Large ribosomal subunit protein uL30</fullName>
    </recommendedName>
</protein>
<dbReference type="PANTHER" id="PTHR11524:SF16">
    <property type="entry name" value="LARGE RIBOSOMAL SUBUNIT PROTEIN UL30"/>
    <property type="match status" value="1"/>
</dbReference>
<comment type="similarity">
    <text evidence="1 4">Belongs to the universal ribosomal protein uL30 family.</text>
</comment>
<dbReference type="GO" id="GO:0022625">
    <property type="term" value="C:cytosolic large ribosomal subunit"/>
    <property type="evidence" value="ECO:0007669"/>
    <property type="project" value="UniProtKB-UniRule"/>
</dbReference>
<dbReference type="RefSeq" id="WP_096205126.1">
    <property type="nucleotide sequence ID" value="NZ_FZMP01000112.1"/>
</dbReference>
<keyword evidence="3 4" id="KW-0687">Ribonucleoprotein</keyword>
<dbReference type="InterPro" id="IPR018038">
    <property type="entry name" value="Ribosomal_uL30_CS"/>
</dbReference>
<sequence length="153" mass="17413">MYAAVRLRGGVKTRQDIRDTLSMLRLDRINHCVLIPETPNYQGMIHKAKDYIAWGTVNPETLAEMLKNRGKLEGRKALTEEYLKENTKFKSFEEFAKAVCEGKASITEVPKLKPVFRLHPARKGLRGTKRTFLEGGDLGNHGTEINSLLNKMR</sequence>
<dbReference type="InterPro" id="IPR039699">
    <property type="entry name" value="Ribosomal_uL30"/>
</dbReference>
<dbReference type="Gene3D" id="1.10.15.30">
    <property type="match status" value="1"/>
</dbReference>
<reference evidence="7" key="1">
    <citation type="submission" date="2017-06" db="EMBL/GenBank/DDBJ databases">
        <authorList>
            <person name="Cremers G."/>
        </authorList>
    </citation>
    <scope>NUCLEOTIDE SEQUENCE [LARGE SCALE GENOMIC DNA]</scope>
</reference>
<dbReference type="Pfam" id="PF00327">
    <property type="entry name" value="Ribosomal_L30"/>
    <property type="match status" value="1"/>
</dbReference>
<dbReference type="FunFam" id="1.10.15.30:FF:000002">
    <property type="entry name" value="50S ribosomal protein L30"/>
    <property type="match status" value="1"/>
</dbReference>
<dbReference type="CDD" id="cd01657">
    <property type="entry name" value="Ribosomal_L7_archeal_euk"/>
    <property type="match status" value="1"/>
</dbReference>
<evidence type="ECO:0000256" key="2">
    <source>
        <dbReference type="ARBA" id="ARBA00022980"/>
    </source>
</evidence>
<feature type="domain" description="Large ribosomal subunit protein uL30-like ferredoxin-like fold" evidence="5">
    <location>
        <begin position="4"/>
        <end position="52"/>
    </location>
</feature>
<dbReference type="STRING" id="1392998.ANME2D_00353"/>
<evidence type="ECO:0000313" key="6">
    <source>
        <dbReference type="EMBL" id="SNQ60690.1"/>
    </source>
</evidence>
<dbReference type="InterPro" id="IPR036919">
    <property type="entry name" value="Ribo_uL30_ferredoxin-like_sf"/>
</dbReference>
<dbReference type="InterPro" id="IPR016082">
    <property type="entry name" value="Ribosomal_uL30_ferredoxin-like"/>
</dbReference>
<dbReference type="Gene3D" id="3.30.1390.20">
    <property type="entry name" value="Ribosomal protein L30, ferredoxin-like fold domain"/>
    <property type="match status" value="1"/>
</dbReference>
<evidence type="ECO:0000256" key="3">
    <source>
        <dbReference type="ARBA" id="ARBA00023274"/>
    </source>
</evidence>
<name>A0A284VN26_9EURY</name>
<dbReference type="NCBIfam" id="NF004711">
    <property type="entry name" value="PRK06049.1"/>
    <property type="match status" value="1"/>
</dbReference>
<evidence type="ECO:0000256" key="4">
    <source>
        <dbReference type="HAMAP-Rule" id="MF_01371"/>
    </source>
</evidence>
<dbReference type="InterPro" id="IPR035808">
    <property type="entry name" value="Ribosomal_uL30_euk_arc"/>
</dbReference>
<keyword evidence="2 4" id="KW-0689">Ribosomal protein</keyword>
<accession>A0A284VN26</accession>
<gene>
    <name evidence="6" type="primary">rpl30p</name>
    <name evidence="4" type="synonym">rpl30</name>
    <name evidence="6" type="ORF">MNV_20066</name>
</gene>
<comment type="subunit">
    <text evidence="4">Part of the 50S ribosomal subunit.</text>
</comment>
<proteinExistence type="inferred from homology"/>
<dbReference type="Proteomes" id="UP000218615">
    <property type="component" value="Unassembled WGS sequence"/>
</dbReference>
<dbReference type="HAMAP" id="MF_01371_A">
    <property type="entry name" value="Ribosomal_uL30_A"/>
    <property type="match status" value="1"/>
</dbReference>
<dbReference type="OrthoDB" id="6379at2157"/>
<dbReference type="GO" id="GO:0003735">
    <property type="term" value="F:structural constituent of ribosome"/>
    <property type="evidence" value="ECO:0007669"/>
    <property type="project" value="UniProtKB-UniRule"/>
</dbReference>